<dbReference type="AlphaFoldDB" id="A0A1B6JF08"/>
<evidence type="ECO:0000313" key="1">
    <source>
        <dbReference type="EMBL" id="JAS97891.1"/>
    </source>
</evidence>
<accession>A0A1B6JF08</accession>
<sequence length="186" mass="21322">FLNIPGQKKIQNPHKNNVVIKKRIYSDINVNSFVHCLERSGISDFDPALDVNKNYNNFLSNFIMTLNNIFPHKTFKRTTKTKPVVLNWVTLGIEISSKKKRELHWEAKINRNPEFLNYVKSYKKTFKKVVKAAKIMANSAYIVQSENKSKAAWQIVNTELGHNGIKTKTCIVLNGSRDGEDISSPQ</sequence>
<gene>
    <name evidence="1" type="ORF">g.2764</name>
</gene>
<protein>
    <submittedName>
        <fullName evidence="1">Uncharacterized protein</fullName>
    </submittedName>
</protein>
<feature type="non-terminal residue" evidence="1">
    <location>
        <position position="186"/>
    </location>
</feature>
<name>A0A1B6JF08_9HEMI</name>
<dbReference type="EMBL" id="GECU01009815">
    <property type="protein sequence ID" value="JAS97891.1"/>
    <property type="molecule type" value="Transcribed_RNA"/>
</dbReference>
<feature type="non-terminal residue" evidence="1">
    <location>
        <position position="1"/>
    </location>
</feature>
<reference evidence="1" key="1">
    <citation type="submission" date="2015-11" db="EMBL/GenBank/DDBJ databases">
        <title>De novo transcriptome assembly of four potential Pierce s Disease insect vectors from Arizona vineyards.</title>
        <authorList>
            <person name="Tassone E.E."/>
        </authorList>
    </citation>
    <scope>NUCLEOTIDE SEQUENCE</scope>
</reference>
<proteinExistence type="predicted"/>
<organism evidence="1">
    <name type="scientific">Homalodisca liturata</name>
    <dbReference type="NCBI Taxonomy" id="320908"/>
    <lineage>
        <taxon>Eukaryota</taxon>
        <taxon>Metazoa</taxon>
        <taxon>Ecdysozoa</taxon>
        <taxon>Arthropoda</taxon>
        <taxon>Hexapoda</taxon>
        <taxon>Insecta</taxon>
        <taxon>Pterygota</taxon>
        <taxon>Neoptera</taxon>
        <taxon>Paraneoptera</taxon>
        <taxon>Hemiptera</taxon>
        <taxon>Auchenorrhyncha</taxon>
        <taxon>Membracoidea</taxon>
        <taxon>Cicadellidae</taxon>
        <taxon>Cicadellinae</taxon>
        <taxon>Proconiini</taxon>
        <taxon>Homalodisca</taxon>
    </lineage>
</organism>